<dbReference type="Proteomes" id="UP000765509">
    <property type="component" value="Unassembled WGS sequence"/>
</dbReference>
<evidence type="ECO:0000313" key="2">
    <source>
        <dbReference type="Proteomes" id="UP000765509"/>
    </source>
</evidence>
<protein>
    <submittedName>
        <fullName evidence="1">Uncharacterized protein</fullName>
    </submittedName>
</protein>
<keyword evidence="2" id="KW-1185">Reference proteome</keyword>
<feature type="non-terminal residue" evidence="1">
    <location>
        <position position="1"/>
    </location>
</feature>
<sequence length="187" mass="21696">MDDGLIPFPVFSGELFDSWQLHEIRLLSWLRRRGIREDDDEARIDFLLLSLKPNSSPLNWFITQPTELKSTFNQSLVLLKNKFGNDLRKEMLRLSALNCLQVRSFRDNEHKAEMVIELVNELEQLLAYGSVNHEPERREYLLRCFRGFSGALKMMNRATSYDGAVLAALTWESSVISKQSDEEALGW</sequence>
<gene>
    <name evidence="1" type="ORF">O181_103919</name>
</gene>
<name>A0A9Q3JM55_9BASI</name>
<dbReference type="EMBL" id="AVOT02075483">
    <property type="protein sequence ID" value="MBW0564204.1"/>
    <property type="molecule type" value="Genomic_DNA"/>
</dbReference>
<dbReference type="OrthoDB" id="2505216at2759"/>
<evidence type="ECO:0000313" key="1">
    <source>
        <dbReference type="EMBL" id="MBW0564204.1"/>
    </source>
</evidence>
<proteinExistence type="predicted"/>
<reference evidence="1" key="1">
    <citation type="submission" date="2021-03" db="EMBL/GenBank/DDBJ databases">
        <title>Draft genome sequence of rust myrtle Austropuccinia psidii MF-1, a brazilian biotype.</title>
        <authorList>
            <person name="Quecine M.C."/>
            <person name="Pachon D.M.R."/>
            <person name="Bonatelli M.L."/>
            <person name="Correr F.H."/>
            <person name="Franceschini L.M."/>
            <person name="Leite T.F."/>
            <person name="Margarido G.R.A."/>
            <person name="Almeida C.A."/>
            <person name="Ferrarezi J.A."/>
            <person name="Labate C.A."/>
        </authorList>
    </citation>
    <scope>NUCLEOTIDE SEQUENCE</scope>
    <source>
        <strain evidence="1">MF-1</strain>
    </source>
</reference>
<comment type="caution">
    <text evidence="1">The sequence shown here is derived from an EMBL/GenBank/DDBJ whole genome shotgun (WGS) entry which is preliminary data.</text>
</comment>
<organism evidence="1 2">
    <name type="scientific">Austropuccinia psidii MF-1</name>
    <dbReference type="NCBI Taxonomy" id="1389203"/>
    <lineage>
        <taxon>Eukaryota</taxon>
        <taxon>Fungi</taxon>
        <taxon>Dikarya</taxon>
        <taxon>Basidiomycota</taxon>
        <taxon>Pucciniomycotina</taxon>
        <taxon>Pucciniomycetes</taxon>
        <taxon>Pucciniales</taxon>
        <taxon>Sphaerophragmiaceae</taxon>
        <taxon>Austropuccinia</taxon>
    </lineage>
</organism>
<dbReference type="AlphaFoldDB" id="A0A9Q3JM55"/>
<accession>A0A9Q3JM55</accession>